<evidence type="ECO:0000313" key="2">
    <source>
        <dbReference type="EMBL" id="MEI5686371.1"/>
    </source>
</evidence>
<dbReference type="Pfam" id="PF05016">
    <property type="entry name" value="ParE_toxin"/>
    <property type="match status" value="1"/>
</dbReference>
<dbReference type="Gene3D" id="3.30.2310.20">
    <property type="entry name" value="RelE-like"/>
    <property type="match status" value="1"/>
</dbReference>
<reference evidence="2 3" key="1">
    <citation type="journal article" date="2013" name="Int. J. Syst. Evol. Microbiol.">
        <title>Sphingomonas kyungheensis sp. nov., a bacterium with ginsenoside-converting activity isolated from soil of a ginseng field.</title>
        <authorList>
            <person name="Son H.M."/>
            <person name="Yang J.E."/>
            <person name="Park Y."/>
            <person name="Han C.K."/>
            <person name="Kim S.G."/>
            <person name="Kook M."/>
            <person name="Yi T.H."/>
        </authorList>
    </citation>
    <scope>NUCLEOTIDE SEQUENCE [LARGE SCALE GENOMIC DNA]</scope>
    <source>
        <strain evidence="2 3">LMG 26582</strain>
    </source>
</reference>
<dbReference type="RefSeq" id="WP_235199735.1">
    <property type="nucleotide sequence ID" value="NZ_JBBBDM010000002.1"/>
</dbReference>
<dbReference type="InterPro" id="IPR007712">
    <property type="entry name" value="RelE/ParE_toxin"/>
</dbReference>
<sequence length="58" mass="6526">MAARLLDLGNSLAIFPRRGRPKDGIREMTSVPPYILRYSVADETVFILSVRHGARLLD</sequence>
<dbReference type="EMBL" id="JBBBDM010000002">
    <property type="protein sequence ID" value="MEI5686371.1"/>
    <property type="molecule type" value="Genomic_DNA"/>
</dbReference>
<comment type="caution">
    <text evidence="2">The sequence shown here is derived from an EMBL/GenBank/DDBJ whole genome shotgun (WGS) entry which is preliminary data.</text>
</comment>
<keyword evidence="3" id="KW-1185">Reference proteome</keyword>
<name>A0ABU8GZV4_9SPHN</name>
<evidence type="ECO:0000313" key="3">
    <source>
        <dbReference type="Proteomes" id="UP001367771"/>
    </source>
</evidence>
<keyword evidence="1" id="KW-1277">Toxin-antitoxin system</keyword>
<dbReference type="Proteomes" id="UP001367771">
    <property type="component" value="Unassembled WGS sequence"/>
</dbReference>
<evidence type="ECO:0000256" key="1">
    <source>
        <dbReference type="ARBA" id="ARBA00022649"/>
    </source>
</evidence>
<dbReference type="InterPro" id="IPR035093">
    <property type="entry name" value="RelE/ParE_toxin_dom_sf"/>
</dbReference>
<protein>
    <submittedName>
        <fullName evidence="2">Type II toxin-antitoxin system RelE/ParE family toxin</fullName>
    </submittedName>
</protein>
<organism evidence="2 3">
    <name type="scientific">Sphingomonas kyungheensis</name>
    <dbReference type="NCBI Taxonomy" id="1069987"/>
    <lineage>
        <taxon>Bacteria</taxon>
        <taxon>Pseudomonadati</taxon>
        <taxon>Pseudomonadota</taxon>
        <taxon>Alphaproteobacteria</taxon>
        <taxon>Sphingomonadales</taxon>
        <taxon>Sphingomonadaceae</taxon>
        <taxon>Sphingomonas</taxon>
    </lineage>
</organism>
<accession>A0ABU8GZV4</accession>
<gene>
    <name evidence="2" type="ORF">V8201_04685</name>
</gene>
<proteinExistence type="predicted"/>